<dbReference type="EMBL" id="LN609529">
    <property type="protein sequence ID" value="CEF65883.1"/>
    <property type="molecule type" value="Genomic_DNA"/>
</dbReference>
<dbReference type="RefSeq" id="XP_024505083.1">
    <property type="nucleotide sequence ID" value="XM_024651402.1"/>
</dbReference>
<dbReference type="Proteomes" id="UP000035682">
    <property type="component" value="Unplaced"/>
</dbReference>
<evidence type="ECO:0000313" key="1">
    <source>
        <dbReference type="EMBL" id="CEF65883.1"/>
    </source>
</evidence>
<dbReference type="CTD" id="36378247"/>
<dbReference type="GeneID" id="36378247"/>
<dbReference type="WBParaSite" id="SRAE_2000055800.1">
    <property type="protein sequence ID" value="SRAE_2000055800.1"/>
    <property type="gene ID" value="WBGene00260753"/>
</dbReference>
<dbReference type="WormBase" id="SRAE_2000055800">
    <property type="protein sequence ID" value="SRP04651"/>
    <property type="gene ID" value="WBGene00260753"/>
</dbReference>
<evidence type="ECO:0000313" key="3">
    <source>
        <dbReference type="WBParaSite" id="SRAE_2000055800.1"/>
    </source>
</evidence>
<keyword evidence="2" id="KW-1185">Reference proteome</keyword>
<sequence length="106" mass="12497">MKDIKLRNSGLFLFIFKMRKTKFITFSIIFFTILLFALSSYAKNSEYDENHSLSGSSYNDVFFIPNYKYYNPYGGKIYVKRAPNKADMMIRFGKRLKPFDELGIDV</sequence>
<name>A0A090LCN6_STRRB</name>
<reference evidence="1 2" key="1">
    <citation type="submission" date="2014-09" db="EMBL/GenBank/DDBJ databases">
        <authorList>
            <person name="Martin A.A."/>
        </authorList>
    </citation>
    <scope>NUCLEOTIDE SEQUENCE</scope>
    <source>
        <strain evidence="2">ED321</strain>
        <strain evidence="1">ED321 Heterogonic</strain>
    </source>
</reference>
<evidence type="ECO:0000313" key="2">
    <source>
        <dbReference type="Proteomes" id="UP000035682"/>
    </source>
</evidence>
<reference evidence="3" key="2">
    <citation type="submission" date="2020-12" db="UniProtKB">
        <authorList>
            <consortium name="WormBaseParasite"/>
        </authorList>
    </citation>
    <scope>IDENTIFICATION</scope>
</reference>
<protein>
    <submittedName>
        <fullName evidence="1 3">Uncharacterized protein</fullName>
    </submittedName>
</protein>
<evidence type="ECO:0000313" key="4">
    <source>
        <dbReference type="WormBase" id="SRAE_2000055800"/>
    </source>
</evidence>
<gene>
    <name evidence="1 3 4" type="ORF">SRAE_2000055800</name>
</gene>
<proteinExistence type="predicted"/>
<organism evidence="1">
    <name type="scientific">Strongyloides ratti</name>
    <name type="common">Parasitic roundworm</name>
    <dbReference type="NCBI Taxonomy" id="34506"/>
    <lineage>
        <taxon>Eukaryota</taxon>
        <taxon>Metazoa</taxon>
        <taxon>Ecdysozoa</taxon>
        <taxon>Nematoda</taxon>
        <taxon>Chromadorea</taxon>
        <taxon>Rhabditida</taxon>
        <taxon>Tylenchina</taxon>
        <taxon>Panagrolaimomorpha</taxon>
        <taxon>Strongyloidoidea</taxon>
        <taxon>Strongyloididae</taxon>
        <taxon>Strongyloides</taxon>
    </lineage>
</organism>
<accession>A0A090LCN6</accession>
<dbReference type="AlphaFoldDB" id="A0A090LCN6"/>